<feature type="domain" description="Phosphatidic acid phosphatase type 2/haloperoxidase" evidence="2">
    <location>
        <begin position="98"/>
        <end position="214"/>
    </location>
</feature>
<organism evidence="3 4">
    <name type="scientific">Yinghuangia soli</name>
    <dbReference type="NCBI Taxonomy" id="2908204"/>
    <lineage>
        <taxon>Bacteria</taxon>
        <taxon>Bacillati</taxon>
        <taxon>Actinomycetota</taxon>
        <taxon>Actinomycetes</taxon>
        <taxon>Kitasatosporales</taxon>
        <taxon>Streptomycetaceae</taxon>
        <taxon>Yinghuangia</taxon>
    </lineage>
</organism>
<dbReference type="PANTHER" id="PTHR14969:SF13">
    <property type="entry name" value="AT30094P"/>
    <property type="match status" value="1"/>
</dbReference>
<keyword evidence="1" id="KW-0812">Transmembrane</keyword>
<keyword evidence="1" id="KW-1133">Transmembrane helix</keyword>
<protein>
    <submittedName>
        <fullName evidence="3">Phosphatase PAP2 family protein</fullName>
    </submittedName>
</protein>
<evidence type="ECO:0000313" key="4">
    <source>
        <dbReference type="Proteomes" id="UP001165378"/>
    </source>
</evidence>
<feature type="transmembrane region" description="Helical" evidence="1">
    <location>
        <begin position="104"/>
        <end position="124"/>
    </location>
</feature>
<reference evidence="3" key="1">
    <citation type="submission" date="2022-01" db="EMBL/GenBank/DDBJ databases">
        <title>Genome-Based Taxonomic Classification of the Phylum Actinobacteria.</title>
        <authorList>
            <person name="Gao Y."/>
        </authorList>
    </citation>
    <scope>NUCLEOTIDE SEQUENCE</scope>
    <source>
        <strain evidence="3">KLBMP 8922</strain>
    </source>
</reference>
<dbReference type="Gene3D" id="1.20.144.10">
    <property type="entry name" value="Phosphatidic acid phosphatase type 2/haloperoxidase"/>
    <property type="match status" value="1"/>
</dbReference>
<evidence type="ECO:0000256" key="1">
    <source>
        <dbReference type="SAM" id="Phobius"/>
    </source>
</evidence>
<dbReference type="SUPFAM" id="SSF48317">
    <property type="entry name" value="Acid phosphatase/Vanadium-dependent haloperoxidase"/>
    <property type="match status" value="1"/>
</dbReference>
<feature type="transmembrane region" description="Helical" evidence="1">
    <location>
        <begin position="144"/>
        <end position="165"/>
    </location>
</feature>
<sequence length="247" mass="26383">MHSLFRAPVFAPRPAALWYTAAVAAAAAVFGTLLLLVVFGWDMLFRVDARVARDLHEWLVDSPATTRTIRILSDWVWDPNTFRLLTLALAVALWAAGNRRVAMWAAAVMALGGLSGGLCKLAVARERPTFADPVDTAEGFSFPSGHALNGVLGCGVLVIGLWPYLPRRARPAVVAVAVVSAVGVGFTRIALGVHYLSDVVAGWALGIVVLGVFWLAFELLWDPVEAEITPAAGPVIDLGRPEDRPPG</sequence>
<dbReference type="AlphaFoldDB" id="A0AA41PXR1"/>
<accession>A0AA41PXR1</accession>
<proteinExistence type="predicted"/>
<keyword evidence="1" id="KW-0472">Membrane</keyword>
<feature type="transmembrane region" description="Helical" evidence="1">
    <location>
        <begin position="172"/>
        <end position="195"/>
    </location>
</feature>
<dbReference type="InterPro" id="IPR000326">
    <property type="entry name" value="PAP2/HPO"/>
</dbReference>
<feature type="transmembrane region" description="Helical" evidence="1">
    <location>
        <begin position="201"/>
        <end position="221"/>
    </location>
</feature>
<gene>
    <name evidence="3" type="ORF">LZ495_04340</name>
</gene>
<dbReference type="EMBL" id="JAKFHA010000002">
    <property type="protein sequence ID" value="MCF2526452.1"/>
    <property type="molecule type" value="Genomic_DNA"/>
</dbReference>
<dbReference type="PANTHER" id="PTHR14969">
    <property type="entry name" value="SPHINGOSINE-1-PHOSPHATE PHOSPHOHYDROLASE"/>
    <property type="match status" value="1"/>
</dbReference>
<dbReference type="Proteomes" id="UP001165378">
    <property type="component" value="Unassembled WGS sequence"/>
</dbReference>
<name>A0AA41PXR1_9ACTN</name>
<comment type="caution">
    <text evidence="3">The sequence shown here is derived from an EMBL/GenBank/DDBJ whole genome shotgun (WGS) entry which is preliminary data.</text>
</comment>
<dbReference type="SMART" id="SM00014">
    <property type="entry name" value="acidPPc"/>
    <property type="match status" value="1"/>
</dbReference>
<dbReference type="RefSeq" id="WP_235050539.1">
    <property type="nucleotide sequence ID" value="NZ_JAKFHA010000002.1"/>
</dbReference>
<feature type="transmembrane region" description="Helical" evidence="1">
    <location>
        <begin position="16"/>
        <end position="41"/>
    </location>
</feature>
<evidence type="ECO:0000259" key="2">
    <source>
        <dbReference type="SMART" id="SM00014"/>
    </source>
</evidence>
<evidence type="ECO:0000313" key="3">
    <source>
        <dbReference type="EMBL" id="MCF2526452.1"/>
    </source>
</evidence>
<dbReference type="Pfam" id="PF01569">
    <property type="entry name" value="PAP2"/>
    <property type="match status" value="1"/>
</dbReference>
<dbReference type="InterPro" id="IPR036938">
    <property type="entry name" value="PAP2/HPO_sf"/>
</dbReference>
<keyword evidence="4" id="KW-1185">Reference proteome</keyword>